<dbReference type="STRING" id="684364.F4P6S4"/>
<sequence>MTHATHAELVAEAQKLMHKRDALESELTELQSLLKTHNMGMTEPLVDTQGFPLTGVDVYTVRNTRTSIIRLLNDHKALTNELELILQRVHEVARSEGITTTSRNSASPNNNALHSKSLAPFAKVNAVAPDSPAWNAGLRRDDLVTKFGSVHAESEIPLKLLFDIVQKSENRLLNVHIKREGYDKIIELIPQKWSGRGLLGCHITAIE</sequence>
<dbReference type="Pfam" id="PF18265">
    <property type="entry name" value="Nas2_N"/>
    <property type="match status" value="1"/>
</dbReference>
<keyword evidence="8" id="KW-1185">Reference proteome</keyword>
<dbReference type="Gene3D" id="2.30.42.10">
    <property type="match status" value="1"/>
</dbReference>
<feature type="domain" description="PDZ" evidence="5">
    <location>
        <begin position="124"/>
        <end position="168"/>
    </location>
</feature>
<protein>
    <recommendedName>
        <fullName evidence="3">Probable 26S proteasome regulatory subunit p27</fullName>
    </recommendedName>
</protein>
<proteinExistence type="inferred from homology"/>
<feature type="coiled-coil region" evidence="4">
    <location>
        <begin position="6"/>
        <end position="33"/>
    </location>
</feature>
<evidence type="ECO:0000256" key="3">
    <source>
        <dbReference type="ARBA" id="ARBA00068021"/>
    </source>
</evidence>
<keyword evidence="4" id="KW-0175">Coiled coil</keyword>
<dbReference type="PANTHER" id="PTHR12651:SF1">
    <property type="entry name" value="26S PROTEASOME NON-ATPASE REGULATORY SUBUNIT 9"/>
    <property type="match status" value="1"/>
</dbReference>
<dbReference type="InterPro" id="IPR036034">
    <property type="entry name" value="PDZ_sf"/>
</dbReference>
<evidence type="ECO:0000256" key="1">
    <source>
        <dbReference type="ARBA" id="ARBA00005256"/>
    </source>
</evidence>
<evidence type="ECO:0000313" key="8">
    <source>
        <dbReference type="Proteomes" id="UP000007241"/>
    </source>
</evidence>
<dbReference type="HOGENOM" id="CLU_073146_2_1_1"/>
<dbReference type="InterPro" id="IPR040815">
    <property type="entry name" value="Nas2_N"/>
</dbReference>
<dbReference type="FunCoup" id="F4P6S4">
    <property type="interactions" value="659"/>
</dbReference>
<evidence type="ECO:0000259" key="5">
    <source>
        <dbReference type="Pfam" id="PF17820"/>
    </source>
</evidence>
<dbReference type="InterPro" id="IPR041489">
    <property type="entry name" value="PDZ_6"/>
</dbReference>
<accession>F4P6S4</accession>
<dbReference type="RefSeq" id="XP_006680559.1">
    <property type="nucleotide sequence ID" value="XM_006680496.1"/>
</dbReference>
<dbReference type="GO" id="GO:0005634">
    <property type="term" value="C:nucleus"/>
    <property type="evidence" value="ECO:0000318"/>
    <property type="project" value="GO_Central"/>
</dbReference>
<dbReference type="GO" id="GO:0070682">
    <property type="term" value="P:proteasome regulatory particle assembly"/>
    <property type="evidence" value="ECO:0000318"/>
    <property type="project" value="GO_Central"/>
</dbReference>
<dbReference type="FunFam" id="2.30.42.10:FF:000107">
    <property type="entry name" value="26S proteasome non-ATPase regulatory subunit 9"/>
    <property type="match status" value="1"/>
</dbReference>
<dbReference type="OrthoDB" id="72325at2759"/>
<evidence type="ECO:0000313" key="7">
    <source>
        <dbReference type="EMBL" id="EGF79061.1"/>
    </source>
</evidence>
<dbReference type="GO" id="GO:0005737">
    <property type="term" value="C:cytoplasm"/>
    <property type="evidence" value="ECO:0000318"/>
    <property type="project" value="GO_Central"/>
</dbReference>
<gene>
    <name evidence="7" type="ORF">BATDEDRAFT_90037</name>
</gene>
<dbReference type="SUPFAM" id="SSF50156">
    <property type="entry name" value="PDZ domain-like"/>
    <property type="match status" value="1"/>
</dbReference>
<reference evidence="7 8" key="1">
    <citation type="submission" date="2009-12" db="EMBL/GenBank/DDBJ databases">
        <title>The draft genome of Batrachochytrium dendrobatidis.</title>
        <authorList>
            <consortium name="US DOE Joint Genome Institute (JGI-PGF)"/>
            <person name="Kuo A."/>
            <person name="Salamov A."/>
            <person name="Schmutz J."/>
            <person name="Lucas S."/>
            <person name="Pitluck S."/>
            <person name="Rosenblum E."/>
            <person name="Stajich J."/>
            <person name="Eisen M."/>
            <person name="Grigoriev I.V."/>
        </authorList>
    </citation>
    <scope>NUCLEOTIDE SEQUENCE [LARGE SCALE GENOMIC DNA]</scope>
    <source>
        <strain evidence="8">JAM81 / FGSC 10211</strain>
    </source>
</reference>
<dbReference type="GeneID" id="18243730"/>
<dbReference type="InterPro" id="IPR035269">
    <property type="entry name" value="PSMD9"/>
</dbReference>
<keyword evidence="2" id="KW-0143">Chaperone</keyword>
<organism evidence="7 8">
    <name type="scientific">Batrachochytrium dendrobatidis (strain JAM81 / FGSC 10211)</name>
    <name type="common">Frog chytrid fungus</name>
    <dbReference type="NCBI Taxonomy" id="684364"/>
    <lineage>
        <taxon>Eukaryota</taxon>
        <taxon>Fungi</taxon>
        <taxon>Fungi incertae sedis</taxon>
        <taxon>Chytridiomycota</taxon>
        <taxon>Chytridiomycota incertae sedis</taxon>
        <taxon>Chytridiomycetes</taxon>
        <taxon>Rhizophydiales</taxon>
        <taxon>Rhizophydiales incertae sedis</taxon>
        <taxon>Batrachochytrium</taxon>
    </lineage>
</organism>
<evidence type="ECO:0000259" key="6">
    <source>
        <dbReference type="Pfam" id="PF18265"/>
    </source>
</evidence>
<dbReference type="Proteomes" id="UP000007241">
    <property type="component" value="Unassembled WGS sequence"/>
</dbReference>
<comment type="similarity">
    <text evidence="1">Belongs to the proteasome subunit p27 family.</text>
</comment>
<dbReference type="OMA" id="DWGGRGM"/>
<dbReference type="Gene3D" id="6.10.140.1710">
    <property type="match status" value="1"/>
</dbReference>
<feature type="domain" description="Nas2 N-terminal" evidence="6">
    <location>
        <begin position="14"/>
        <end position="91"/>
    </location>
</feature>
<dbReference type="InParanoid" id="F4P6S4"/>
<name>F4P6S4_BATDJ</name>
<evidence type="ECO:0000256" key="4">
    <source>
        <dbReference type="SAM" id="Coils"/>
    </source>
</evidence>
<dbReference type="Pfam" id="PF17820">
    <property type="entry name" value="PDZ_6"/>
    <property type="match status" value="1"/>
</dbReference>
<dbReference type="AlphaFoldDB" id="F4P6S4"/>
<dbReference type="PANTHER" id="PTHR12651">
    <property type="entry name" value="26S PROTEASOME NON-ATPASE REGULATORY SUBUNIT 9"/>
    <property type="match status" value="1"/>
</dbReference>
<evidence type="ECO:0000256" key="2">
    <source>
        <dbReference type="ARBA" id="ARBA00023186"/>
    </source>
</evidence>
<dbReference type="EMBL" id="GL882887">
    <property type="protein sequence ID" value="EGF79061.1"/>
    <property type="molecule type" value="Genomic_DNA"/>
</dbReference>